<proteinExistence type="predicted"/>
<protein>
    <submittedName>
        <fullName evidence="2">Uncharacterized protein</fullName>
    </submittedName>
</protein>
<organism evidence="2 3">
    <name type="scientific">Cynoglossus semilaevis</name>
    <name type="common">Tongue sole</name>
    <dbReference type="NCBI Taxonomy" id="244447"/>
    <lineage>
        <taxon>Eukaryota</taxon>
        <taxon>Metazoa</taxon>
        <taxon>Chordata</taxon>
        <taxon>Craniata</taxon>
        <taxon>Vertebrata</taxon>
        <taxon>Euteleostomi</taxon>
        <taxon>Actinopterygii</taxon>
        <taxon>Neopterygii</taxon>
        <taxon>Teleostei</taxon>
        <taxon>Neoteleostei</taxon>
        <taxon>Acanthomorphata</taxon>
        <taxon>Carangaria</taxon>
        <taxon>Pleuronectiformes</taxon>
        <taxon>Pleuronectoidei</taxon>
        <taxon>Cynoglossidae</taxon>
        <taxon>Cynoglossinae</taxon>
        <taxon>Cynoglossus</taxon>
    </lineage>
</organism>
<reference evidence="2" key="2">
    <citation type="submission" date="2025-08" db="UniProtKB">
        <authorList>
            <consortium name="Ensembl"/>
        </authorList>
    </citation>
    <scope>IDENTIFICATION</scope>
</reference>
<sequence length="204" mass="23095">SEPLEHRLWLRPSSLPLRPCLRQCSMTTKNCCRASECQTPELSPCCRPPQTESGRAQRPMPCSRTSSVSQPLLGPSQITAVLLTVGGLHSLGYHCDNRGKKTTVKSPAKAMTGLDTGVKIHRCTNYKRSVWSNIVTANSGAEKENNRIEKRNFFPSEPWLRKQYTKTNKLHLNKLTSYSSMLYNLDFHEQVSRLKLSVFYSITH</sequence>
<feature type="region of interest" description="Disordered" evidence="1">
    <location>
        <begin position="46"/>
        <end position="69"/>
    </location>
</feature>
<dbReference type="Proteomes" id="UP000265120">
    <property type="component" value="Chromosome 5"/>
</dbReference>
<dbReference type="InParanoid" id="A0A3P8VYD5"/>
<name>A0A3P8VYD5_CYNSE</name>
<evidence type="ECO:0000313" key="2">
    <source>
        <dbReference type="Ensembl" id="ENSCSEP00000020273.1"/>
    </source>
</evidence>
<reference evidence="2" key="3">
    <citation type="submission" date="2025-09" db="UniProtKB">
        <authorList>
            <consortium name="Ensembl"/>
        </authorList>
    </citation>
    <scope>IDENTIFICATION</scope>
</reference>
<evidence type="ECO:0000256" key="1">
    <source>
        <dbReference type="SAM" id="MobiDB-lite"/>
    </source>
</evidence>
<dbReference type="AlphaFoldDB" id="A0A3P8VYD5"/>
<reference evidence="2 3" key="1">
    <citation type="journal article" date="2014" name="Nat. Genet.">
        <title>Whole-genome sequence of a flatfish provides insights into ZW sex chromosome evolution and adaptation to a benthic lifestyle.</title>
        <authorList>
            <person name="Chen S."/>
            <person name="Zhang G."/>
            <person name="Shao C."/>
            <person name="Huang Q."/>
            <person name="Liu G."/>
            <person name="Zhang P."/>
            <person name="Song W."/>
            <person name="An N."/>
            <person name="Chalopin D."/>
            <person name="Volff J.N."/>
            <person name="Hong Y."/>
            <person name="Li Q."/>
            <person name="Sha Z."/>
            <person name="Zhou H."/>
            <person name="Xie M."/>
            <person name="Yu Q."/>
            <person name="Liu Y."/>
            <person name="Xiang H."/>
            <person name="Wang N."/>
            <person name="Wu K."/>
            <person name="Yang C."/>
            <person name="Zhou Q."/>
            <person name="Liao X."/>
            <person name="Yang L."/>
            <person name="Hu Q."/>
            <person name="Zhang J."/>
            <person name="Meng L."/>
            <person name="Jin L."/>
            <person name="Tian Y."/>
            <person name="Lian J."/>
            <person name="Yang J."/>
            <person name="Miao G."/>
            <person name="Liu S."/>
            <person name="Liang Z."/>
            <person name="Yan F."/>
            <person name="Li Y."/>
            <person name="Sun B."/>
            <person name="Zhang H."/>
            <person name="Zhang J."/>
            <person name="Zhu Y."/>
            <person name="Du M."/>
            <person name="Zhao Y."/>
            <person name="Schartl M."/>
            <person name="Tang Q."/>
            <person name="Wang J."/>
        </authorList>
    </citation>
    <scope>NUCLEOTIDE SEQUENCE</scope>
</reference>
<accession>A0A3P8VYD5</accession>
<evidence type="ECO:0000313" key="3">
    <source>
        <dbReference type="Proteomes" id="UP000265120"/>
    </source>
</evidence>
<dbReference type="Ensembl" id="ENSCSET00000020523.1">
    <property type="protein sequence ID" value="ENSCSEP00000020273.1"/>
    <property type="gene ID" value="ENSCSEG00000012937.1"/>
</dbReference>
<keyword evidence="3" id="KW-1185">Reference proteome</keyword>